<gene>
    <name evidence="4" type="ORF">UFOPK2648_00558</name>
    <name evidence="5" type="ORF">UFOPK3037_01301</name>
    <name evidence="6" type="ORF">UFOPK3278_00935</name>
    <name evidence="2" type="ORF">UFOPK3406_01318</name>
    <name evidence="3" type="ORF">UFOPK3925_01524</name>
    <name evidence="7" type="ORF">UFOPK4097_01077</name>
</gene>
<dbReference type="PANTHER" id="PTHR31527:SF0">
    <property type="entry name" value="RE64534P"/>
    <property type="match status" value="1"/>
</dbReference>
<dbReference type="EMBL" id="CAESAD010000017">
    <property type="protein sequence ID" value="CAB4345209.1"/>
    <property type="molecule type" value="Genomic_DNA"/>
</dbReference>
<dbReference type="Pfam" id="PF09347">
    <property type="entry name" value="DUF1989"/>
    <property type="match status" value="1"/>
</dbReference>
<dbReference type="PANTHER" id="PTHR31527">
    <property type="entry name" value="RE64534P"/>
    <property type="match status" value="1"/>
</dbReference>
<evidence type="ECO:0000259" key="1">
    <source>
        <dbReference type="Pfam" id="PF09347"/>
    </source>
</evidence>
<name>A0A6J5ZSE5_9ZZZZ</name>
<evidence type="ECO:0000313" key="2">
    <source>
        <dbReference type="EMBL" id="CAB4344049.1"/>
    </source>
</evidence>
<proteinExistence type="predicted"/>
<dbReference type="EMBL" id="CAFAAO010000020">
    <property type="protein sequence ID" value="CAB4810984.1"/>
    <property type="molecule type" value="Genomic_DNA"/>
</dbReference>
<evidence type="ECO:0000313" key="4">
    <source>
        <dbReference type="EMBL" id="CAB4705423.1"/>
    </source>
</evidence>
<dbReference type="EMBL" id="CAESAI010000049">
    <property type="protein sequence ID" value="CAB4344049.1"/>
    <property type="molecule type" value="Genomic_DNA"/>
</dbReference>
<reference evidence="2" key="1">
    <citation type="submission" date="2020-05" db="EMBL/GenBank/DDBJ databases">
        <authorList>
            <person name="Chiriac C."/>
            <person name="Salcher M."/>
            <person name="Ghai R."/>
            <person name="Kavagutti S V."/>
        </authorList>
    </citation>
    <scope>NUCLEOTIDE SEQUENCE</scope>
</reference>
<dbReference type="AlphaFoldDB" id="A0A6J5ZSE5"/>
<accession>A0A6J5ZSE5</accession>
<dbReference type="EMBL" id="CAFBPK010000018">
    <property type="protein sequence ID" value="CAB5023513.1"/>
    <property type="molecule type" value="Genomic_DNA"/>
</dbReference>
<dbReference type="EMBL" id="CAFBIX010000037">
    <property type="protein sequence ID" value="CAB4849000.1"/>
    <property type="molecule type" value="Genomic_DNA"/>
</dbReference>
<evidence type="ECO:0000313" key="7">
    <source>
        <dbReference type="EMBL" id="CAB5023513.1"/>
    </source>
</evidence>
<evidence type="ECO:0000313" key="6">
    <source>
        <dbReference type="EMBL" id="CAB4849000.1"/>
    </source>
</evidence>
<protein>
    <submittedName>
        <fullName evidence="2">Unannotated protein</fullName>
    </submittedName>
</protein>
<organism evidence="2">
    <name type="scientific">freshwater metagenome</name>
    <dbReference type="NCBI Taxonomy" id="449393"/>
    <lineage>
        <taxon>unclassified sequences</taxon>
        <taxon>metagenomes</taxon>
        <taxon>ecological metagenomes</taxon>
    </lineage>
</organism>
<sequence>MSELKLIPARRGVADRMKKGQTLRVINTLGSQVVDFWAFNADDLAEPLSMEHTHVSLGKTIPVVGDSLVTIKRRPIVTLTGDTSPGIHDTLMAACDIYRYQLLGADGYHDNCTDNLGQALEGIGLKRILQPAPFNIFMNVPVSNGSTLTYVPAVAKPGDYLELRADMDCIVVFSACPQDMIPINGEACIVQDAHYTITD</sequence>
<feature type="domain" description="DUF1989" evidence="1">
    <location>
        <begin position="6"/>
        <end position="170"/>
    </location>
</feature>
<dbReference type="EMBL" id="CAEZYC010000021">
    <property type="protein sequence ID" value="CAB4705423.1"/>
    <property type="molecule type" value="Genomic_DNA"/>
</dbReference>
<dbReference type="InterPro" id="IPR018959">
    <property type="entry name" value="DUF1989"/>
</dbReference>
<evidence type="ECO:0000313" key="3">
    <source>
        <dbReference type="EMBL" id="CAB4345209.1"/>
    </source>
</evidence>
<evidence type="ECO:0000313" key="5">
    <source>
        <dbReference type="EMBL" id="CAB4810984.1"/>
    </source>
</evidence>